<evidence type="ECO:0000313" key="2">
    <source>
        <dbReference type="Proteomes" id="UP000054485"/>
    </source>
</evidence>
<dbReference type="OrthoDB" id="10357835at2759"/>
<keyword evidence="2" id="KW-1185">Reference proteome</keyword>
<name>A0A0C9ZPG4_9AGAM</name>
<dbReference type="AlphaFoldDB" id="A0A0C9ZPG4"/>
<sequence length="109" mass="12320">MATENRSAPMVETISNEILCTMTGNITCSTFGHTFEVYTNTRSVYIADIKYTTVSSAAMFCSPVTRFYSQLFSGLIRSVRSRPLDSSRARTCECRFLCRVCELQRCKIS</sequence>
<gene>
    <name evidence="1" type="ORF">CY34DRAFT_328016</name>
</gene>
<evidence type="ECO:0000313" key="1">
    <source>
        <dbReference type="EMBL" id="KIK39515.1"/>
    </source>
</evidence>
<reference evidence="2" key="2">
    <citation type="submission" date="2015-01" db="EMBL/GenBank/DDBJ databases">
        <title>Evolutionary Origins and Diversification of the Mycorrhizal Mutualists.</title>
        <authorList>
            <consortium name="DOE Joint Genome Institute"/>
            <consortium name="Mycorrhizal Genomics Consortium"/>
            <person name="Kohler A."/>
            <person name="Kuo A."/>
            <person name="Nagy L.G."/>
            <person name="Floudas D."/>
            <person name="Copeland A."/>
            <person name="Barry K.W."/>
            <person name="Cichocki N."/>
            <person name="Veneault-Fourrey C."/>
            <person name="LaButti K."/>
            <person name="Lindquist E.A."/>
            <person name="Lipzen A."/>
            <person name="Lundell T."/>
            <person name="Morin E."/>
            <person name="Murat C."/>
            <person name="Riley R."/>
            <person name="Ohm R."/>
            <person name="Sun H."/>
            <person name="Tunlid A."/>
            <person name="Henrissat B."/>
            <person name="Grigoriev I.V."/>
            <person name="Hibbett D.S."/>
            <person name="Martin F."/>
        </authorList>
    </citation>
    <scope>NUCLEOTIDE SEQUENCE [LARGE SCALE GENOMIC DNA]</scope>
    <source>
        <strain evidence="2">UH-Slu-Lm8-n1</strain>
    </source>
</reference>
<dbReference type="HOGENOM" id="CLU_2185682_0_0_1"/>
<organism evidence="1 2">
    <name type="scientific">Suillus luteus UH-Slu-Lm8-n1</name>
    <dbReference type="NCBI Taxonomy" id="930992"/>
    <lineage>
        <taxon>Eukaryota</taxon>
        <taxon>Fungi</taxon>
        <taxon>Dikarya</taxon>
        <taxon>Basidiomycota</taxon>
        <taxon>Agaricomycotina</taxon>
        <taxon>Agaricomycetes</taxon>
        <taxon>Agaricomycetidae</taxon>
        <taxon>Boletales</taxon>
        <taxon>Suillineae</taxon>
        <taxon>Suillaceae</taxon>
        <taxon>Suillus</taxon>
    </lineage>
</organism>
<dbReference type="Proteomes" id="UP000054485">
    <property type="component" value="Unassembled WGS sequence"/>
</dbReference>
<reference evidence="1 2" key="1">
    <citation type="submission" date="2014-04" db="EMBL/GenBank/DDBJ databases">
        <authorList>
            <consortium name="DOE Joint Genome Institute"/>
            <person name="Kuo A."/>
            <person name="Ruytinx J."/>
            <person name="Rineau F."/>
            <person name="Colpaert J."/>
            <person name="Kohler A."/>
            <person name="Nagy L.G."/>
            <person name="Floudas D."/>
            <person name="Copeland A."/>
            <person name="Barry K.W."/>
            <person name="Cichocki N."/>
            <person name="Veneault-Fourrey C."/>
            <person name="LaButti K."/>
            <person name="Lindquist E.A."/>
            <person name="Lipzen A."/>
            <person name="Lundell T."/>
            <person name="Morin E."/>
            <person name="Murat C."/>
            <person name="Sun H."/>
            <person name="Tunlid A."/>
            <person name="Henrissat B."/>
            <person name="Grigoriev I.V."/>
            <person name="Hibbett D.S."/>
            <person name="Martin F."/>
            <person name="Nordberg H.P."/>
            <person name="Cantor M.N."/>
            <person name="Hua S.X."/>
        </authorList>
    </citation>
    <scope>NUCLEOTIDE SEQUENCE [LARGE SCALE GENOMIC DNA]</scope>
    <source>
        <strain evidence="1 2">UH-Slu-Lm8-n1</strain>
    </source>
</reference>
<proteinExistence type="predicted"/>
<dbReference type="InParanoid" id="A0A0C9ZPG4"/>
<dbReference type="EMBL" id="KN835339">
    <property type="protein sequence ID" value="KIK39515.1"/>
    <property type="molecule type" value="Genomic_DNA"/>
</dbReference>
<accession>A0A0C9ZPG4</accession>
<protein>
    <submittedName>
        <fullName evidence="1">Uncharacterized protein</fullName>
    </submittedName>
</protein>